<evidence type="ECO:0000313" key="1">
    <source>
        <dbReference type="EMBL" id="KAH7991951.1"/>
    </source>
</evidence>
<comment type="caution">
    <text evidence="1">The sequence shown here is derived from an EMBL/GenBank/DDBJ whole genome shotgun (WGS) entry which is preliminary data.</text>
</comment>
<organism evidence="1 2">
    <name type="scientific">Sphaerodactylus townsendi</name>
    <dbReference type="NCBI Taxonomy" id="933632"/>
    <lineage>
        <taxon>Eukaryota</taxon>
        <taxon>Metazoa</taxon>
        <taxon>Chordata</taxon>
        <taxon>Craniata</taxon>
        <taxon>Vertebrata</taxon>
        <taxon>Euteleostomi</taxon>
        <taxon>Lepidosauria</taxon>
        <taxon>Squamata</taxon>
        <taxon>Bifurcata</taxon>
        <taxon>Gekkota</taxon>
        <taxon>Sphaerodactylidae</taxon>
        <taxon>Sphaerodactylus</taxon>
    </lineage>
</organism>
<gene>
    <name evidence="1" type="ORF">K3G42_017275</name>
</gene>
<evidence type="ECO:0000313" key="2">
    <source>
        <dbReference type="Proteomes" id="UP000827872"/>
    </source>
</evidence>
<keyword evidence="2" id="KW-1185">Reference proteome</keyword>
<protein>
    <submittedName>
        <fullName evidence="1">Uncharacterized protein</fullName>
    </submittedName>
</protein>
<accession>A0ACB8EGY2</accession>
<name>A0ACB8EGY2_9SAUR</name>
<proteinExistence type="predicted"/>
<reference evidence="1" key="1">
    <citation type="submission" date="2021-08" db="EMBL/GenBank/DDBJ databases">
        <title>The first chromosome-level gecko genome reveals the dynamic sex chromosomes of Neotropical dwarf geckos (Sphaerodactylidae: Sphaerodactylus).</title>
        <authorList>
            <person name="Pinto B.J."/>
            <person name="Keating S.E."/>
            <person name="Gamble T."/>
        </authorList>
    </citation>
    <scope>NUCLEOTIDE SEQUENCE</scope>
    <source>
        <strain evidence="1">TG3544</strain>
    </source>
</reference>
<dbReference type="EMBL" id="CM037616">
    <property type="protein sequence ID" value="KAH7991951.1"/>
    <property type="molecule type" value="Genomic_DNA"/>
</dbReference>
<dbReference type="Proteomes" id="UP000827872">
    <property type="component" value="Linkage Group LG03"/>
</dbReference>
<sequence>MPPPGQVRVPDRDSLKLQVQAMIGSHRVMIFSKSGCPYCSKVSGRVPGLGEGRGSRDKTSSTIASETTHEEGAEEAAARGIDLALFFVGGNGAPFLRQRRFPSFFGCCPFRNYV</sequence>